<dbReference type="RefSeq" id="WP_243538615.1">
    <property type="nucleotide sequence ID" value="NZ_CP093442.1"/>
</dbReference>
<dbReference type="Pfam" id="PF02620">
    <property type="entry name" value="YceD"/>
    <property type="match status" value="1"/>
</dbReference>
<proteinExistence type="predicted"/>
<name>A0ABY4CE98_9BACT</name>
<dbReference type="InterPro" id="IPR003772">
    <property type="entry name" value="YceD"/>
</dbReference>
<organism evidence="1 2">
    <name type="scientific">Bdellovibrio reynosensis</name>
    <dbReference type="NCBI Taxonomy" id="2835041"/>
    <lineage>
        <taxon>Bacteria</taxon>
        <taxon>Pseudomonadati</taxon>
        <taxon>Bdellovibrionota</taxon>
        <taxon>Bdellovibrionia</taxon>
        <taxon>Bdellovibrionales</taxon>
        <taxon>Pseudobdellovibrionaceae</taxon>
        <taxon>Bdellovibrio</taxon>
    </lineage>
</organism>
<evidence type="ECO:0000313" key="2">
    <source>
        <dbReference type="Proteomes" id="UP000830116"/>
    </source>
</evidence>
<evidence type="ECO:0000313" key="1">
    <source>
        <dbReference type="EMBL" id="UOF01996.1"/>
    </source>
</evidence>
<sequence length="184" mass="20698">MKINLMEIPEEGRSYHWDTQSGELNQILNDLIGKTPHEAEFFIKPLNSRDFELTGTIKTKLPETCARCGIEFPFPVNSKYREFLIPKQDHPRGSKYSKVNHISDLPEDGPDVSEYDGHIFDMGEFLHEVVALAAPFNAAGPEDENGDCSICKIPVKGQSFSYDEEMPGVKPTNPFGVLKNIKIN</sequence>
<dbReference type="Proteomes" id="UP000830116">
    <property type="component" value="Chromosome"/>
</dbReference>
<reference evidence="1" key="1">
    <citation type="submission" date="2022-03" db="EMBL/GenBank/DDBJ databases">
        <title>Genome Identification and Characterization of new species Bdellovibrio reynosense LBG001 sp. nov. from a Mexico soil sample.</title>
        <authorList>
            <person name="Camilli A."/>
            <person name="Ajao Y."/>
            <person name="Guo X."/>
        </authorList>
    </citation>
    <scope>NUCLEOTIDE SEQUENCE</scope>
    <source>
        <strain evidence="1">LBG001</strain>
    </source>
</reference>
<keyword evidence="2" id="KW-1185">Reference proteome</keyword>
<protein>
    <submittedName>
        <fullName evidence="1">DUF177 domain-containing protein</fullName>
    </submittedName>
</protein>
<dbReference type="EMBL" id="CP093442">
    <property type="protein sequence ID" value="UOF01996.1"/>
    <property type="molecule type" value="Genomic_DNA"/>
</dbReference>
<accession>A0ABY4CE98</accession>
<gene>
    <name evidence="1" type="ORF">MNR06_03390</name>
</gene>